<dbReference type="PROSITE" id="PS00107">
    <property type="entry name" value="PROTEIN_KINASE_ATP"/>
    <property type="match status" value="1"/>
</dbReference>
<gene>
    <name evidence="3" type="ORF">BUALT_Bualt06G0130200</name>
</gene>
<dbReference type="InterPro" id="IPR046959">
    <property type="entry name" value="PRK1-6/SRF4-like"/>
</dbReference>
<evidence type="ECO:0000313" key="3">
    <source>
        <dbReference type="EMBL" id="KAG8381519.1"/>
    </source>
</evidence>
<feature type="domain" description="Protein kinase" evidence="2">
    <location>
        <begin position="95"/>
        <end position="396"/>
    </location>
</feature>
<comment type="caution">
    <text evidence="3">The sequence shown here is derived from an EMBL/GenBank/DDBJ whole genome shotgun (WGS) entry which is preliminary data.</text>
</comment>
<dbReference type="InterPro" id="IPR000719">
    <property type="entry name" value="Prot_kinase_dom"/>
</dbReference>
<protein>
    <recommendedName>
        <fullName evidence="2">Protein kinase domain-containing protein</fullName>
    </recommendedName>
</protein>
<dbReference type="InterPro" id="IPR011009">
    <property type="entry name" value="Kinase-like_dom_sf"/>
</dbReference>
<keyword evidence="1" id="KW-0547">Nucleotide-binding</keyword>
<dbReference type="Proteomes" id="UP000826271">
    <property type="component" value="Unassembled WGS sequence"/>
</dbReference>
<dbReference type="SUPFAM" id="SSF56112">
    <property type="entry name" value="Protein kinase-like (PK-like)"/>
    <property type="match status" value="3"/>
</dbReference>
<evidence type="ECO:0000313" key="4">
    <source>
        <dbReference type="Proteomes" id="UP000826271"/>
    </source>
</evidence>
<dbReference type="Gene3D" id="3.30.200.20">
    <property type="entry name" value="Phosphorylase Kinase, domain 1"/>
    <property type="match status" value="3"/>
</dbReference>
<dbReference type="GO" id="GO:0004672">
    <property type="term" value="F:protein kinase activity"/>
    <property type="evidence" value="ECO:0007669"/>
    <property type="project" value="InterPro"/>
</dbReference>
<accession>A0AAV6XG79</accession>
<dbReference type="AlphaFoldDB" id="A0AAV6XG79"/>
<dbReference type="PROSITE" id="PS50011">
    <property type="entry name" value="PROTEIN_KINASE_DOM"/>
    <property type="match status" value="2"/>
</dbReference>
<organism evidence="3 4">
    <name type="scientific">Buddleja alternifolia</name>
    <dbReference type="NCBI Taxonomy" id="168488"/>
    <lineage>
        <taxon>Eukaryota</taxon>
        <taxon>Viridiplantae</taxon>
        <taxon>Streptophyta</taxon>
        <taxon>Embryophyta</taxon>
        <taxon>Tracheophyta</taxon>
        <taxon>Spermatophyta</taxon>
        <taxon>Magnoliopsida</taxon>
        <taxon>eudicotyledons</taxon>
        <taxon>Gunneridae</taxon>
        <taxon>Pentapetalae</taxon>
        <taxon>asterids</taxon>
        <taxon>lamiids</taxon>
        <taxon>Lamiales</taxon>
        <taxon>Scrophulariaceae</taxon>
        <taxon>Buddlejeae</taxon>
        <taxon>Buddleja</taxon>
    </lineage>
</organism>
<dbReference type="Gene3D" id="1.10.510.10">
    <property type="entry name" value="Transferase(Phosphotransferase) domain 1"/>
    <property type="match status" value="2"/>
</dbReference>
<feature type="binding site" evidence="1">
    <location>
        <position position="123"/>
    </location>
    <ligand>
        <name>ATP</name>
        <dbReference type="ChEBI" id="CHEBI:30616"/>
    </ligand>
</feature>
<reference evidence="3" key="1">
    <citation type="submission" date="2019-10" db="EMBL/GenBank/DDBJ databases">
        <authorList>
            <person name="Zhang R."/>
            <person name="Pan Y."/>
            <person name="Wang J."/>
            <person name="Ma R."/>
            <person name="Yu S."/>
        </authorList>
    </citation>
    <scope>NUCLEOTIDE SEQUENCE</scope>
    <source>
        <strain evidence="3">LA-IB0</strain>
        <tissue evidence="3">Leaf</tissue>
    </source>
</reference>
<proteinExistence type="predicted"/>
<sequence length="759" mass="86235">MSRVYDNWERLVAAVLREQQLWQLFHEQSRSPSIFSEASSSNSSSFRDVDFSNLESSSIYWHQLEEAVANSHKLHPKLVFISDFSPAFDVEDVLLVSAELLGSGTFGSVYIAVMVNGVRIVVKRLNLGSISEQEFKRHMDIVGSVRHENVAPLRAYYSSRYEKLMLYDYHSNRSMYALLHGRTGVNRAHVDWETRLRIALGAARGIAVIHSRNGGELVHGNIKSSNIFLNPQHYGCVSDLGLTNIIETTFMPTARCYAPEVKSTQNVSQESDVYSFGIFLLELLTRKSPVHVNLVKLVNSINSKVRTSTVFDADLLKFPAIREQMNLGKMNIGNSVCLERKLVFVEEGNVTFEYEYMLKASAEDLVRGTFGSSCKAVLNGDITITVKRLKDVNVTFQEFQQNMEAIGRMRHENESASAMLHGTDRTLMYWETRLQIAIVAKVSRPVRRSAMPTTGYLALELKDTKKVSQASDVYIFGVVLLEPVTGKPSQHTTEDGEDYHETIEHVLQIAMDCVNFVHENRPKINKVLKILVEIRGIDTWGPPSIESRIEYLLEDLLPMLTLAAGQRKMSRIYDNWERLVAAVLRKQQLWQLFHEHSRSPSICSEASSSNSSFFHDVPFDFSSLESSSTYWQQLEDAVDNSQKMLPKLVLFSDFSPAFDVEEVFLASAELLGRGTFGSVHTAVMDNGLRIAVRRLNSLSISVHKFKRHMDIVANVRHKNVTPLRAYYYSKDERLMLYDYYSNRSMYALLHGMLNSVIQL</sequence>
<dbReference type="PANTHER" id="PTHR48007:SF4">
    <property type="entry name" value="LEUCINE-RICH REPEAT RECEPTOR-LIKE PROTEIN KINASE PXC1"/>
    <property type="match status" value="1"/>
</dbReference>
<dbReference type="PANTHER" id="PTHR48007">
    <property type="entry name" value="LEUCINE-RICH REPEAT RECEPTOR-LIKE PROTEIN KINASE PXC1"/>
    <property type="match status" value="1"/>
</dbReference>
<dbReference type="Pfam" id="PF07714">
    <property type="entry name" value="PK_Tyr_Ser-Thr"/>
    <property type="match status" value="2"/>
</dbReference>
<dbReference type="EMBL" id="WHWC01000006">
    <property type="protein sequence ID" value="KAG8381519.1"/>
    <property type="molecule type" value="Genomic_DNA"/>
</dbReference>
<dbReference type="GO" id="GO:0005524">
    <property type="term" value="F:ATP binding"/>
    <property type="evidence" value="ECO:0007669"/>
    <property type="project" value="UniProtKB-UniRule"/>
</dbReference>
<evidence type="ECO:0000259" key="2">
    <source>
        <dbReference type="PROSITE" id="PS50011"/>
    </source>
</evidence>
<feature type="domain" description="Protein kinase" evidence="2">
    <location>
        <begin position="665"/>
        <end position="759"/>
    </location>
</feature>
<name>A0AAV6XG79_9LAMI</name>
<dbReference type="InterPro" id="IPR001245">
    <property type="entry name" value="Ser-Thr/Tyr_kinase_cat_dom"/>
</dbReference>
<dbReference type="InterPro" id="IPR017441">
    <property type="entry name" value="Protein_kinase_ATP_BS"/>
</dbReference>
<keyword evidence="4" id="KW-1185">Reference proteome</keyword>
<evidence type="ECO:0000256" key="1">
    <source>
        <dbReference type="PROSITE-ProRule" id="PRU10141"/>
    </source>
</evidence>
<keyword evidence="1" id="KW-0067">ATP-binding</keyword>